<keyword evidence="2" id="KW-0812">Transmembrane</keyword>
<feature type="region of interest" description="Disordered" evidence="1">
    <location>
        <begin position="185"/>
        <end position="208"/>
    </location>
</feature>
<reference evidence="3" key="2">
    <citation type="journal article" date="2023" name="Science">
        <title>Genomic signatures of disease resistance in endangered staghorn corals.</title>
        <authorList>
            <person name="Vollmer S.V."/>
            <person name="Selwyn J.D."/>
            <person name="Despard B.A."/>
            <person name="Roesel C.L."/>
        </authorList>
    </citation>
    <scope>NUCLEOTIDE SEQUENCE</scope>
    <source>
        <strain evidence="3">K2</strain>
    </source>
</reference>
<sequence>MMYVQDDEKQPNGNSLMKTIVIRWKVLAATFIGAIVLSVGYKVLWQRSRWIQSTQNLVTNCGNATGSCRSNNYENSTSPGWFNEVTFPSNKPTTKSPEKHLKKGTNYRDSLNKQMKLNLLAVAETKRHTKHGSGKRIISKNSWSSWRQALFSDALHSINFEDKNTSEETDLNEMASAAKDVFKKSPNVSRTKATSKTKKGRNGRRKRTTKRDVIVVATLTQISKKDFMDKPKRPHPPEIEKTDHFTSTDLQYDANISFFLWVFLGSAALSGLWAVVLDSIQSYIKSLCRQNKARKSSKDPEHRQIVVNSDCNLAHLPLDLQEILIKKLDVRCKRNRSYGWKKVGEAFEIPIDDLRYLKLEYKRDTGSPTSKLLEILGITKKKTISDLVTVLEGPELRRTDISSIITLT</sequence>
<evidence type="ECO:0000256" key="1">
    <source>
        <dbReference type="SAM" id="MobiDB-lite"/>
    </source>
</evidence>
<gene>
    <name evidence="3" type="ORF">P5673_018401</name>
</gene>
<name>A0AAD9QDH1_ACRCE</name>
<keyword evidence="2" id="KW-0472">Membrane</keyword>
<proteinExistence type="predicted"/>
<evidence type="ECO:0000313" key="4">
    <source>
        <dbReference type="Proteomes" id="UP001249851"/>
    </source>
</evidence>
<evidence type="ECO:0000256" key="2">
    <source>
        <dbReference type="SAM" id="Phobius"/>
    </source>
</evidence>
<dbReference type="SUPFAM" id="SSF47986">
    <property type="entry name" value="DEATH domain"/>
    <property type="match status" value="1"/>
</dbReference>
<feature type="transmembrane region" description="Helical" evidence="2">
    <location>
        <begin position="20"/>
        <end position="44"/>
    </location>
</feature>
<evidence type="ECO:0000313" key="3">
    <source>
        <dbReference type="EMBL" id="KAK2559258.1"/>
    </source>
</evidence>
<comment type="caution">
    <text evidence="3">The sequence shown here is derived from an EMBL/GenBank/DDBJ whole genome shotgun (WGS) entry which is preliminary data.</text>
</comment>
<dbReference type="Gene3D" id="1.10.533.10">
    <property type="entry name" value="Death Domain, Fas"/>
    <property type="match status" value="1"/>
</dbReference>
<dbReference type="EMBL" id="JARQWQ010000041">
    <property type="protein sequence ID" value="KAK2559258.1"/>
    <property type="molecule type" value="Genomic_DNA"/>
</dbReference>
<accession>A0AAD9QDH1</accession>
<evidence type="ECO:0008006" key="5">
    <source>
        <dbReference type="Google" id="ProtNLM"/>
    </source>
</evidence>
<reference evidence="3" key="1">
    <citation type="journal article" date="2023" name="G3 (Bethesda)">
        <title>Whole genome assembly and annotation of the endangered Caribbean coral Acropora cervicornis.</title>
        <authorList>
            <person name="Selwyn J.D."/>
            <person name="Vollmer S.V."/>
        </authorList>
    </citation>
    <scope>NUCLEOTIDE SEQUENCE</scope>
    <source>
        <strain evidence="3">K2</strain>
    </source>
</reference>
<protein>
    <recommendedName>
        <fullName evidence="5">Death domain-containing protein</fullName>
    </recommendedName>
</protein>
<dbReference type="Proteomes" id="UP001249851">
    <property type="component" value="Unassembled WGS sequence"/>
</dbReference>
<keyword evidence="4" id="KW-1185">Reference proteome</keyword>
<dbReference type="InterPro" id="IPR011029">
    <property type="entry name" value="DEATH-like_dom_sf"/>
</dbReference>
<organism evidence="3 4">
    <name type="scientific">Acropora cervicornis</name>
    <name type="common">Staghorn coral</name>
    <dbReference type="NCBI Taxonomy" id="6130"/>
    <lineage>
        <taxon>Eukaryota</taxon>
        <taxon>Metazoa</taxon>
        <taxon>Cnidaria</taxon>
        <taxon>Anthozoa</taxon>
        <taxon>Hexacorallia</taxon>
        <taxon>Scleractinia</taxon>
        <taxon>Astrocoeniina</taxon>
        <taxon>Acroporidae</taxon>
        <taxon>Acropora</taxon>
    </lineage>
</organism>
<feature type="compositionally biased region" description="Basic residues" evidence="1">
    <location>
        <begin position="193"/>
        <end position="208"/>
    </location>
</feature>
<dbReference type="AlphaFoldDB" id="A0AAD9QDH1"/>
<keyword evidence="2" id="KW-1133">Transmembrane helix</keyword>
<feature type="transmembrane region" description="Helical" evidence="2">
    <location>
        <begin position="258"/>
        <end position="276"/>
    </location>
</feature>